<keyword evidence="7" id="KW-0663">Pyridoxal phosphate</keyword>
<dbReference type="FunFam" id="3.20.10.10:FF:000002">
    <property type="entry name" value="D-alanine aminotransferase"/>
    <property type="match status" value="1"/>
</dbReference>
<evidence type="ECO:0000256" key="1">
    <source>
        <dbReference type="ARBA" id="ARBA00001933"/>
    </source>
</evidence>
<keyword evidence="11" id="KW-0032">Aminotransferase</keyword>
<comment type="pathway">
    <text evidence="2">Amino-acid biosynthesis; L-isoleucine biosynthesis; L-isoleucine from 2-oxobutanoate: step 4/4.</text>
</comment>
<dbReference type="InterPro" id="IPR043132">
    <property type="entry name" value="BCAT-like_C"/>
</dbReference>
<dbReference type="KEGG" id="psez:HME7025_00927"/>
<dbReference type="GO" id="GO:0008652">
    <property type="term" value="P:amino acid biosynthetic process"/>
    <property type="evidence" value="ECO:0007669"/>
    <property type="project" value="UniProtKB-ARBA"/>
</dbReference>
<comment type="catalytic activity">
    <reaction evidence="9">
        <text>L-isoleucine + 2-oxoglutarate = (S)-3-methyl-2-oxopentanoate + L-glutamate</text>
        <dbReference type="Rhea" id="RHEA:24801"/>
        <dbReference type="ChEBI" id="CHEBI:16810"/>
        <dbReference type="ChEBI" id="CHEBI:29985"/>
        <dbReference type="ChEBI" id="CHEBI:35146"/>
        <dbReference type="ChEBI" id="CHEBI:58045"/>
        <dbReference type="EC" id="2.6.1.42"/>
    </reaction>
</comment>
<proteinExistence type="inferred from homology"/>
<keyword evidence="11" id="KW-0808">Transferase</keyword>
<accession>A0A2S2DTU4</accession>
<gene>
    <name evidence="11" type="primary">ilvE</name>
    <name evidence="11" type="ORF">HME7025_00927</name>
</gene>
<protein>
    <recommendedName>
        <fullName evidence="6">branched-chain-amino-acid transaminase</fullName>
        <ecNumber evidence="6">2.6.1.42</ecNumber>
    </recommendedName>
</protein>
<dbReference type="PANTHER" id="PTHR42743:SF11">
    <property type="entry name" value="AMINODEOXYCHORISMATE LYASE"/>
    <property type="match status" value="1"/>
</dbReference>
<dbReference type="GO" id="GO:0052656">
    <property type="term" value="F:L-isoleucine-2-oxoglutarate transaminase activity"/>
    <property type="evidence" value="ECO:0007669"/>
    <property type="project" value="RHEA"/>
</dbReference>
<name>A0A2S2DTU4_9BACT</name>
<evidence type="ECO:0000256" key="8">
    <source>
        <dbReference type="ARBA" id="ARBA00048212"/>
    </source>
</evidence>
<evidence type="ECO:0000256" key="5">
    <source>
        <dbReference type="ARBA" id="ARBA00009320"/>
    </source>
</evidence>
<dbReference type="Proteomes" id="UP000245468">
    <property type="component" value="Chromosome"/>
</dbReference>
<evidence type="ECO:0000256" key="4">
    <source>
        <dbReference type="ARBA" id="ARBA00005072"/>
    </source>
</evidence>
<evidence type="ECO:0000256" key="2">
    <source>
        <dbReference type="ARBA" id="ARBA00004824"/>
    </source>
</evidence>
<dbReference type="Pfam" id="PF01063">
    <property type="entry name" value="Aminotran_4"/>
    <property type="match status" value="1"/>
</dbReference>
<evidence type="ECO:0000256" key="7">
    <source>
        <dbReference type="ARBA" id="ARBA00022898"/>
    </source>
</evidence>
<reference evidence="12" key="1">
    <citation type="submission" date="2018-05" db="EMBL/GenBank/DDBJ databases">
        <title>Pseudarcicella sp. HME7025 Genome sequencing and assembly.</title>
        <authorList>
            <person name="Kim H."/>
            <person name="Kang H."/>
            <person name="Joh K."/>
        </authorList>
    </citation>
    <scope>NUCLEOTIDE SEQUENCE [LARGE SCALE GENOMIC DNA]</scope>
    <source>
        <strain evidence="12">HME7025</strain>
    </source>
</reference>
<dbReference type="OrthoDB" id="9805628at2"/>
<dbReference type="InterPro" id="IPR050571">
    <property type="entry name" value="Class-IV_PLP-Dep_Aminotrnsfr"/>
</dbReference>
<dbReference type="EC" id="2.6.1.42" evidence="6"/>
<dbReference type="AlphaFoldDB" id="A0A2S2DTU4"/>
<evidence type="ECO:0000313" key="12">
    <source>
        <dbReference type="Proteomes" id="UP000245468"/>
    </source>
</evidence>
<dbReference type="PANTHER" id="PTHR42743">
    <property type="entry name" value="AMINO-ACID AMINOTRANSFERASE"/>
    <property type="match status" value="1"/>
</dbReference>
<evidence type="ECO:0000256" key="10">
    <source>
        <dbReference type="ARBA" id="ARBA00049229"/>
    </source>
</evidence>
<organism evidence="11 12">
    <name type="scientific">Aquirufa nivalisilvae</name>
    <dbReference type="NCBI Taxonomy" id="2516557"/>
    <lineage>
        <taxon>Bacteria</taxon>
        <taxon>Pseudomonadati</taxon>
        <taxon>Bacteroidota</taxon>
        <taxon>Cytophagia</taxon>
        <taxon>Cytophagales</taxon>
        <taxon>Flectobacillaceae</taxon>
        <taxon>Aquirufa</taxon>
    </lineage>
</organism>
<evidence type="ECO:0000256" key="6">
    <source>
        <dbReference type="ARBA" id="ARBA00013053"/>
    </source>
</evidence>
<dbReference type="InterPro" id="IPR043131">
    <property type="entry name" value="BCAT-like_N"/>
</dbReference>
<dbReference type="GO" id="GO:0046394">
    <property type="term" value="P:carboxylic acid biosynthetic process"/>
    <property type="evidence" value="ECO:0007669"/>
    <property type="project" value="UniProtKB-ARBA"/>
</dbReference>
<keyword evidence="12" id="KW-1185">Reference proteome</keyword>
<dbReference type="InterPro" id="IPR036038">
    <property type="entry name" value="Aminotransferase-like"/>
</dbReference>
<evidence type="ECO:0000313" key="11">
    <source>
        <dbReference type="EMBL" id="AWL08796.1"/>
    </source>
</evidence>
<evidence type="ECO:0000256" key="3">
    <source>
        <dbReference type="ARBA" id="ARBA00004931"/>
    </source>
</evidence>
<comment type="similarity">
    <text evidence="5">Belongs to the class-IV pyridoxal-phosphate-dependent aminotransferase family.</text>
</comment>
<dbReference type="EMBL" id="CP029346">
    <property type="protein sequence ID" value="AWL08796.1"/>
    <property type="molecule type" value="Genomic_DNA"/>
</dbReference>
<comment type="pathway">
    <text evidence="4">Amino-acid biosynthesis; L-leucine biosynthesis; L-leucine from 3-methyl-2-oxobutanoate: step 4/4.</text>
</comment>
<dbReference type="SUPFAM" id="SSF56752">
    <property type="entry name" value="D-aminoacid aminotransferase-like PLP-dependent enzymes"/>
    <property type="match status" value="1"/>
</dbReference>
<comment type="catalytic activity">
    <reaction evidence="8">
        <text>L-valine + 2-oxoglutarate = 3-methyl-2-oxobutanoate + L-glutamate</text>
        <dbReference type="Rhea" id="RHEA:24813"/>
        <dbReference type="ChEBI" id="CHEBI:11851"/>
        <dbReference type="ChEBI" id="CHEBI:16810"/>
        <dbReference type="ChEBI" id="CHEBI:29985"/>
        <dbReference type="ChEBI" id="CHEBI:57762"/>
        <dbReference type="EC" id="2.6.1.42"/>
    </reaction>
</comment>
<comment type="catalytic activity">
    <reaction evidence="10">
        <text>L-leucine + 2-oxoglutarate = 4-methyl-2-oxopentanoate + L-glutamate</text>
        <dbReference type="Rhea" id="RHEA:18321"/>
        <dbReference type="ChEBI" id="CHEBI:16810"/>
        <dbReference type="ChEBI" id="CHEBI:17865"/>
        <dbReference type="ChEBI" id="CHEBI:29985"/>
        <dbReference type="ChEBI" id="CHEBI:57427"/>
        <dbReference type="EC" id="2.6.1.42"/>
    </reaction>
</comment>
<dbReference type="GO" id="GO:0052655">
    <property type="term" value="F:L-valine-2-oxoglutarate transaminase activity"/>
    <property type="evidence" value="ECO:0007669"/>
    <property type="project" value="RHEA"/>
</dbReference>
<dbReference type="CDD" id="cd00449">
    <property type="entry name" value="PLPDE_IV"/>
    <property type="match status" value="1"/>
</dbReference>
<dbReference type="RefSeq" id="WP_109322521.1">
    <property type="nucleotide sequence ID" value="NZ_CP029346.1"/>
</dbReference>
<dbReference type="Gene3D" id="3.20.10.10">
    <property type="entry name" value="D-amino Acid Aminotransferase, subunit A, domain 2"/>
    <property type="match status" value="1"/>
</dbReference>
<comment type="pathway">
    <text evidence="3">Amino-acid biosynthesis; L-valine biosynthesis; L-valine from pyruvate: step 4/4.</text>
</comment>
<dbReference type="InterPro" id="IPR001544">
    <property type="entry name" value="Aminotrans_IV"/>
</dbReference>
<sequence length="271" mass="30728">MVYPIYHNHHWIDPDQVYVGIQDVGFLRGFGIFDFFRVMQGRPIFLSDHLDRFLASADKMGIAHMYSKEQLAGLIHEIAAKSEVDCLGIKMVLTGGDSSNGFEPQGRSQLFIIPNEFQFMDPIHGMKLASRNYVREMADIKSLNYAYAIRNWSEIKSQGFDDLIYYTQAHGVSESSRSNLFCVKDGVLYTPAQHILEGITRKHVIDLASSFMEVKVQDVSLDAFKQADEVFTTGSTKRVVPILQIDDNVIADGKRGVITAQLYERLIQHEN</sequence>
<dbReference type="Gene3D" id="3.30.470.10">
    <property type="match status" value="1"/>
</dbReference>
<comment type="cofactor">
    <cofactor evidence="1">
        <name>pyridoxal 5'-phosphate</name>
        <dbReference type="ChEBI" id="CHEBI:597326"/>
    </cofactor>
</comment>
<evidence type="ECO:0000256" key="9">
    <source>
        <dbReference type="ARBA" id="ARBA00048798"/>
    </source>
</evidence>
<dbReference type="GO" id="GO:0052654">
    <property type="term" value="F:L-leucine-2-oxoglutarate transaminase activity"/>
    <property type="evidence" value="ECO:0007669"/>
    <property type="project" value="RHEA"/>
</dbReference>